<protein>
    <submittedName>
        <fullName evidence="1">Uncharacterized protein</fullName>
    </submittedName>
</protein>
<evidence type="ECO:0000313" key="2">
    <source>
        <dbReference type="Proteomes" id="UP001283361"/>
    </source>
</evidence>
<proteinExistence type="predicted"/>
<comment type="caution">
    <text evidence="1">The sequence shown here is derived from an EMBL/GenBank/DDBJ whole genome shotgun (WGS) entry which is preliminary data.</text>
</comment>
<organism evidence="1 2">
    <name type="scientific">Elysia crispata</name>
    <name type="common">lettuce slug</name>
    <dbReference type="NCBI Taxonomy" id="231223"/>
    <lineage>
        <taxon>Eukaryota</taxon>
        <taxon>Metazoa</taxon>
        <taxon>Spiralia</taxon>
        <taxon>Lophotrochozoa</taxon>
        <taxon>Mollusca</taxon>
        <taxon>Gastropoda</taxon>
        <taxon>Heterobranchia</taxon>
        <taxon>Euthyneura</taxon>
        <taxon>Panpulmonata</taxon>
        <taxon>Sacoglossa</taxon>
        <taxon>Placobranchoidea</taxon>
        <taxon>Plakobranchidae</taxon>
        <taxon>Elysia</taxon>
    </lineage>
</organism>
<keyword evidence="2" id="KW-1185">Reference proteome</keyword>
<dbReference type="EMBL" id="JAWDGP010000205">
    <property type="protein sequence ID" value="KAK3802904.1"/>
    <property type="molecule type" value="Genomic_DNA"/>
</dbReference>
<name>A0AAE1ECU5_9GAST</name>
<reference evidence="1" key="1">
    <citation type="journal article" date="2023" name="G3 (Bethesda)">
        <title>A reference genome for the long-term kleptoplast-retaining sea slug Elysia crispata morphotype clarki.</title>
        <authorList>
            <person name="Eastman K.E."/>
            <person name="Pendleton A.L."/>
            <person name="Shaikh M.A."/>
            <person name="Suttiyut T."/>
            <person name="Ogas R."/>
            <person name="Tomko P."/>
            <person name="Gavelis G."/>
            <person name="Widhalm J.R."/>
            <person name="Wisecaver J.H."/>
        </authorList>
    </citation>
    <scope>NUCLEOTIDE SEQUENCE</scope>
    <source>
        <strain evidence="1">ECLA1</strain>
    </source>
</reference>
<evidence type="ECO:0000313" key="1">
    <source>
        <dbReference type="EMBL" id="KAK3802904.1"/>
    </source>
</evidence>
<dbReference type="Proteomes" id="UP001283361">
    <property type="component" value="Unassembled WGS sequence"/>
</dbReference>
<accession>A0AAE1ECU5</accession>
<sequence length="66" mass="6929">MAVPSTKCPTVPNSHWQTVLHSAQLTLSNSAPQCPTRIGKQCSIVPNSHCPTVLHSAQLALANSAP</sequence>
<dbReference type="AlphaFoldDB" id="A0AAE1ECU5"/>
<gene>
    <name evidence="1" type="ORF">RRG08_020005</name>
</gene>